<evidence type="ECO:0008006" key="3">
    <source>
        <dbReference type="Google" id="ProtNLM"/>
    </source>
</evidence>
<dbReference type="AlphaFoldDB" id="A0A0F9WSP9"/>
<dbReference type="GO" id="GO:0043161">
    <property type="term" value="P:proteasome-mediated ubiquitin-dependent protein catabolic process"/>
    <property type="evidence" value="ECO:0007669"/>
    <property type="project" value="TreeGrafter"/>
</dbReference>
<evidence type="ECO:0000256" key="1">
    <source>
        <dbReference type="ARBA" id="ARBA00022737"/>
    </source>
</evidence>
<dbReference type="GO" id="GO:0000209">
    <property type="term" value="P:protein polyubiquitination"/>
    <property type="evidence" value="ECO:0007669"/>
    <property type="project" value="TreeGrafter"/>
</dbReference>
<sequence length="280" mass="31646">MKNKVVFIIIAAFSGTLFLFSCRGEQEKKAEINSQWKFVKNIDLNNVNPIGVVAQGDFLWLSDVDNNRIVKIDLDGKIMESFDGFQRPMHIAIQKNKVYVPEYTSDSLKILEDGKVSIYKLKEKPDAIAGVSIDGNTAAAVDFYNNRIILQQDNKVTIIGKEGHKNGELYYPTDVEISNDLIYVADAYNNRVQVFNLNGNYVRMIGWNEGIKVATGLKVTDLQVIIADFEGNRVLVYDLNGNLLQIISDKFNQPTDIEIVSNKMYVVNYKGKTISVFKKE</sequence>
<dbReference type="SUPFAM" id="SSF75011">
    <property type="entry name" value="3-carboxy-cis,cis-mucoante lactonizing enzyme"/>
    <property type="match status" value="1"/>
</dbReference>
<dbReference type="GO" id="GO:0061630">
    <property type="term" value="F:ubiquitin protein ligase activity"/>
    <property type="evidence" value="ECO:0007669"/>
    <property type="project" value="TreeGrafter"/>
</dbReference>
<dbReference type="Pfam" id="PF01436">
    <property type="entry name" value="NHL"/>
    <property type="match status" value="1"/>
</dbReference>
<dbReference type="InterPro" id="IPR011042">
    <property type="entry name" value="6-blade_b-propeller_TolB-like"/>
</dbReference>
<dbReference type="PROSITE" id="PS51125">
    <property type="entry name" value="NHL"/>
    <property type="match status" value="1"/>
</dbReference>
<organism evidence="2">
    <name type="scientific">marine sediment metagenome</name>
    <dbReference type="NCBI Taxonomy" id="412755"/>
    <lineage>
        <taxon>unclassified sequences</taxon>
        <taxon>metagenomes</taxon>
        <taxon>ecological metagenomes</taxon>
    </lineage>
</organism>
<dbReference type="CDD" id="cd05819">
    <property type="entry name" value="NHL"/>
    <property type="match status" value="1"/>
</dbReference>
<reference evidence="2" key="1">
    <citation type="journal article" date="2015" name="Nature">
        <title>Complex archaea that bridge the gap between prokaryotes and eukaryotes.</title>
        <authorList>
            <person name="Spang A."/>
            <person name="Saw J.H."/>
            <person name="Jorgensen S.L."/>
            <person name="Zaremba-Niedzwiedzka K."/>
            <person name="Martijn J."/>
            <person name="Lind A.E."/>
            <person name="van Eijk R."/>
            <person name="Schleper C."/>
            <person name="Guy L."/>
            <person name="Ettema T.J."/>
        </authorList>
    </citation>
    <scope>NUCLEOTIDE SEQUENCE</scope>
</reference>
<dbReference type="PROSITE" id="PS51257">
    <property type="entry name" value="PROKAR_LIPOPROTEIN"/>
    <property type="match status" value="1"/>
</dbReference>
<keyword evidence="1" id="KW-0677">Repeat</keyword>
<dbReference type="InterPro" id="IPR050952">
    <property type="entry name" value="TRIM-NHL_E3_ligases"/>
</dbReference>
<proteinExistence type="predicted"/>
<comment type="caution">
    <text evidence="2">The sequence shown here is derived from an EMBL/GenBank/DDBJ whole genome shotgun (WGS) entry which is preliminary data.</text>
</comment>
<accession>A0A0F9WSP9</accession>
<dbReference type="GO" id="GO:0008270">
    <property type="term" value="F:zinc ion binding"/>
    <property type="evidence" value="ECO:0007669"/>
    <property type="project" value="UniProtKB-KW"/>
</dbReference>
<gene>
    <name evidence="2" type="ORF">LCGC14_0239630</name>
</gene>
<dbReference type="InterPro" id="IPR001258">
    <property type="entry name" value="NHL_repeat"/>
</dbReference>
<evidence type="ECO:0000313" key="2">
    <source>
        <dbReference type="EMBL" id="KKN89306.1"/>
    </source>
</evidence>
<dbReference type="PANTHER" id="PTHR24104">
    <property type="entry name" value="E3 UBIQUITIN-PROTEIN LIGASE NHLRC1-RELATED"/>
    <property type="match status" value="1"/>
</dbReference>
<dbReference type="PANTHER" id="PTHR24104:SF25">
    <property type="entry name" value="PROTEIN LIN-41"/>
    <property type="match status" value="1"/>
</dbReference>
<protein>
    <recommendedName>
        <fullName evidence="3">SMP-30/Gluconolactonase/LRE-like region domain-containing protein</fullName>
    </recommendedName>
</protein>
<dbReference type="EMBL" id="LAZR01000120">
    <property type="protein sequence ID" value="KKN89306.1"/>
    <property type="molecule type" value="Genomic_DNA"/>
</dbReference>
<name>A0A0F9WSP9_9ZZZZ</name>
<dbReference type="Gene3D" id="2.120.10.30">
    <property type="entry name" value="TolB, C-terminal domain"/>
    <property type="match status" value="2"/>
</dbReference>